<dbReference type="CDD" id="cd06529">
    <property type="entry name" value="S24_LexA-like"/>
    <property type="match status" value="1"/>
</dbReference>
<feature type="site" description="Cleavage; by autolysis" evidence="12">
    <location>
        <begin position="85"/>
        <end position="86"/>
    </location>
</feature>
<dbReference type="GO" id="GO:0004252">
    <property type="term" value="F:serine-type endopeptidase activity"/>
    <property type="evidence" value="ECO:0007669"/>
    <property type="project" value="UniProtKB-EC"/>
</dbReference>
<dbReference type="HAMAP" id="MF_00015">
    <property type="entry name" value="LexA"/>
    <property type="match status" value="1"/>
</dbReference>
<dbReference type="PRINTS" id="PR00726">
    <property type="entry name" value="LEXASERPTASE"/>
</dbReference>
<dbReference type="InterPro" id="IPR036390">
    <property type="entry name" value="WH_DNA-bd_sf"/>
</dbReference>
<comment type="function">
    <text evidence="12">Represses a number of genes involved in the response to DNA damage (SOS response), including recA and lexA. In the presence of single-stranded DNA, RecA interacts with LexA causing an autocatalytic cleavage which disrupts the DNA-binding part of LexA, leading to derepression of the SOS regulon and eventually DNA repair.</text>
</comment>
<evidence type="ECO:0000256" key="3">
    <source>
        <dbReference type="ARBA" id="ARBA00022705"/>
    </source>
</evidence>
<keyword evidence="11 12" id="KW-0742">SOS response</keyword>
<keyword evidence="9 12" id="KW-0804">Transcription</keyword>
<evidence type="ECO:0000256" key="6">
    <source>
        <dbReference type="ARBA" id="ARBA00022813"/>
    </source>
</evidence>
<evidence type="ECO:0000256" key="1">
    <source>
        <dbReference type="ARBA" id="ARBA00007484"/>
    </source>
</evidence>
<dbReference type="InterPro" id="IPR006199">
    <property type="entry name" value="LexA_DNA-bd_dom"/>
</dbReference>
<feature type="active site" description="For autocatalytic cleavage activity" evidence="12">
    <location>
        <position position="120"/>
    </location>
</feature>
<dbReference type="Pfam" id="PF00717">
    <property type="entry name" value="Peptidase_S24"/>
    <property type="match status" value="1"/>
</dbReference>
<comment type="caution">
    <text evidence="16">The sequence shown here is derived from an EMBL/GenBank/DDBJ whole genome shotgun (WGS) entry which is preliminary data.</text>
</comment>
<dbReference type="InterPro" id="IPR015927">
    <property type="entry name" value="Peptidase_S24_S26A/B/C"/>
</dbReference>
<sequence length="202" mass="22247">MIKLTARQAEVLALIKRHINDSGLPPTRADIAKELGFRSPNAAEEHLRALAKKGAIIMLAGTSRGIRLPQEAEELGLPIIGQVAAGNPILAEQNIDDHVKIPESFFSPQADYLLRVRGESMRDIGIMDGDLLAVHRTSQVTDGQIVVARIEDEVTVKRFKRGKTKRELLLLPENQDFEPIVVDLAEQDVSIEGISVGVIRQH</sequence>
<dbReference type="EMBL" id="CAKLPX010000001">
    <property type="protein sequence ID" value="CAH0989983.1"/>
    <property type="molecule type" value="Genomic_DNA"/>
</dbReference>
<keyword evidence="2 12" id="KW-0678">Repressor</keyword>
<gene>
    <name evidence="12 16" type="primary">lexA</name>
    <name evidence="16" type="ORF">SIN8267_00060</name>
</gene>
<organism evidence="16 17">
    <name type="scientific">Sinobacterium norvegicum</name>
    <dbReference type="NCBI Taxonomy" id="1641715"/>
    <lineage>
        <taxon>Bacteria</taxon>
        <taxon>Pseudomonadati</taxon>
        <taxon>Pseudomonadota</taxon>
        <taxon>Gammaproteobacteria</taxon>
        <taxon>Cellvibrionales</taxon>
        <taxon>Spongiibacteraceae</taxon>
        <taxon>Sinobacterium</taxon>
    </lineage>
</organism>
<dbReference type="EC" id="3.4.21.88" evidence="12"/>
<dbReference type="PANTHER" id="PTHR33516:SF2">
    <property type="entry name" value="LEXA REPRESSOR-RELATED"/>
    <property type="match status" value="1"/>
</dbReference>
<accession>A0ABN8EC87</accession>
<evidence type="ECO:0000256" key="11">
    <source>
        <dbReference type="ARBA" id="ARBA00023236"/>
    </source>
</evidence>
<evidence type="ECO:0000256" key="9">
    <source>
        <dbReference type="ARBA" id="ARBA00023163"/>
    </source>
</evidence>
<comment type="similarity">
    <text evidence="1 12 13">Belongs to the peptidase S24 family.</text>
</comment>
<dbReference type="Proteomes" id="UP000838100">
    <property type="component" value="Unassembled WGS sequence"/>
</dbReference>
<name>A0ABN8EC87_9GAMM</name>
<proteinExistence type="inferred from homology"/>
<dbReference type="InterPro" id="IPR050077">
    <property type="entry name" value="LexA_repressor"/>
</dbReference>
<dbReference type="Pfam" id="PF01726">
    <property type="entry name" value="LexA_DNA_bind"/>
    <property type="match status" value="1"/>
</dbReference>
<comment type="subunit">
    <text evidence="12">Homodimer.</text>
</comment>
<evidence type="ECO:0000256" key="13">
    <source>
        <dbReference type="RuleBase" id="RU003991"/>
    </source>
</evidence>
<evidence type="ECO:0000256" key="12">
    <source>
        <dbReference type="HAMAP-Rule" id="MF_00015"/>
    </source>
</evidence>
<feature type="active site" description="For autocatalytic cleavage activity" evidence="12">
    <location>
        <position position="157"/>
    </location>
</feature>
<feature type="DNA-binding region" description="H-T-H motif" evidence="12">
    <location>
        <begin position="28"/>
        <end position="48"/>
    </location>
</feature>
<dbReference type="InterPro" id="IPR039418">
    <property type="entry name" value="LexA-like"/>
</dbReference>
<protein>
    <recommendedName>
        <fullName evidence="12">LexA repressor</fullName>
        <ecNumber evidence="12">3.4.21.88</ecNumber>
    </recommendedName>
</protein>
<evidence type="ECO:0000313" key="16">
    <source>
        <dbReference type="EMBL" id="CAH0989983.1"/>
    </source>
</evidence>
<evidence type="ECO:0000256" key="4">
    <source>
        <dbReference type="ARBA" id="ARBA00022763"/>
    </source>
</evidence>
<keyword evidence="6 12" id="KW-0068">Autocatalytic cleavage</keyword>
<evidence type="ECO:0000259" key="14">
    <source>
        <dbReference type="Pfam" id="PF00717"/>
    </source>
</evidence>
<evidence type="ECO:0000313" key="17">
    <source>
        <dbReference type="Proteomes" id="UP000838100"/>
    </source>
</evidence>
<evidence type="ECO:0000256" key="7">
    <source>
        <dbReference type="ARBA" id="ARBA00023015"/>
    </source>
</evidence>
<dbReference type="InterPro" id="IPR036286">
    <property type="entry name" value="LexA/Signal_pep-like_sf"/>
</dbReference>
<evidence type="ECO:0000256" key="8">
    <source>
        <dbReference type="ARBA" id="ARBA00023125"/>
    </source>
</evidence>
<feature type="domain" description="LexA repressor DNA-binding" evidence="15">
    <location>
        <begin position="1"/>
        <end position="65"/>
    </location>
</feature>
<evidence type="ECO:0000256" key="5">
    <source>
        <dbReference type="ARBA" id="ARBA00022801"/>
    </source>
</evidence>
<dbReference type="InterPro" id="IPR006200">
    <property type="entry name" value="LexA"/>
</dbReference>
<keyword evidence="7 12" id="KW-0805">Transcription regulation</keyword>
<dbReference type="SUPFAM" id="SSF46785">
    <property type="entry name" value="Winged helix' DNA-binding domain"/>
    <property type="match status" value="1"/>
</dbReference>
<keyword evidence="17" id="KW-1185">Reference proteome</keyword>
<evidence type="ECO:0000259" key="15">
    <source>
        <dbReference type="Pfam" id="PF01726"/>
    </source>
</evidence>
<reference evidence="16" key="1">
    <citation type="submission" date="2021-12" db="EMBL/GenBank/DDBJ databases">
        <authorList>
            <person name="Rodrigo-Torres L."/>
            <person name="Arahal R. D."/>
            <person name="Lucena T."/>
        </authorList>
    </citation>
    <scope>NUCLEOTIDE SEQUENCE</scope>
    <source>
        <strain evidence="16">CECT 8267</strain>
    </source>
</reference>
<evidence type="ECO:0000256" key="2">
    <source>
        <dbReference type="ARBA" id="ARBA00022491"/>
    </source>
</evidence>
<keyword evidence="5 12" id="KW-0378">Hydrolase</keyword>
<keyword evidence="10 12" id="KW-0234">DNA repair</keyword>
<keyword evidence="4 12" id="KW-0227">DNA damage</keyword>
<evidence type="ECO:0000256" key="10">
    <source>
        <dbReference type="ARBA" id="ARBA00023204"/>
    </source>
</evidence>
<dbReference type="RefSeq" id="WP_237442686.1">
    <property type="nucleotide sequence ID" value="NZ_CAKLPX010000001.1"/>
</dbReference>
<dbReference type="NCBIfam" id="TIGR00498">
    <property type="entry name" value="lexA"/>
    <property type="match status" value="1"/>
</dbReference>
<dbReference type="InterPro" id="IPR036388">
    <property type="entry name" value="WH-like_DNA-bd_sf"/>
</dbReference>
<dbReference type="SUPFAM" id="SSF51306">
    <property type="entry name" value="LexA/Signal peptidase"/>
    <property type="match status" value="1"/>
</dbReference>
<comment type="catalytic activity">
    <reaction evidence="12">
        <text>Hydrolysis of Ala-|-Gly bond in repressor LexA.</text>
        <dbReference type="EC" id="3.4.21.88"/>
    </reaction>
</comment>
<dbReference type="InterPro" id="IPR006197">
    <property type="entry name" value="Peptidase_S24_LexA"/>
</dbReference>
<keyword evidence="3 12" id="KW-0235">DNA replication</keyword>
<dbReference type="Gene3D" id="1.10.10.10">
    <property type="entry name" value="Winged helix-like DNA-binding domain superfamily/Winged helix DNA-binding domain"/>
    <property type="match status" value="1"/>
</dbReference>
<dbReference type="PANTHER" id="PTHR33516">
    <property type="entry name" value="LEXA REPRESSOR"/>
    <property type="match status" value="1"/>
</dbReference>
<feature type="domain" description="Peptidase S24/S26A/S26B/S26C" evidence="14">
    <location>
        <begin position="78"/>
        <end position="195"/>
    </location>
</feature>
<dbReference type="Gene3D" id="2.10.109.10">
    <property type="entry name" value="Umud Fragment, subunit A"/>
    <property type="match status" value="1"/>
</dbReference>
<keyword evidence="8 12" id="KW-0238">DNA-binding</keyword>